<evidence type="ECO:0000313" key="1">
    <source>
        <dbReference type="EMBL" id="SNT07111.1"/>
    </source>
</evidence>
<evidence type="ECO:0000313" key="2">
    <source>
        <dbReference type="Proteomes" id="UP000198280"/>
    </source>
</evidence>
<organism evidence="1 2">
    <name type="scientific">Actinacidiphila glaucinigra</name>
    <dbReference type="NCBI Taxonomy" id="235986"/>
    <lineage>
        <taxon>Bacteria</taxon>
        <taxon>Bacillati</taxon>
        <taxon>Actinomycetota</taxon>
        <taxon>Actinomycetes</taxon>
        <taxon>Kitasatosporales</taxon>
        <taxon>Streptomycetaceae</taxon>
        <taxon>Actinacidiphila</taxon>
    </lineage>
</organism>
<proteinExistence type="predicted"/>
<dbReference type="OrthoDB" id="4764281at2"/>
<reference evidence="1 2" key="1">
    <citation type="submission" date="2017-06" db="EMBL/GenBank/DDBJ databases">
        <authorList>
            <person name="Kim H.J."/>
            <person name="Triplett B.A."/>
        </authorList>
    </citation>
    <scope>NUCLEOTIDE SEQUENCE [LARGE SCALE GENOMIC DNA]</scope>
    <source>
        <strain evidence="1 2">CGMCC 4.1858</strain>
    </source>
</reference>
<dbReference type="Proteomes" id="UP000198280">
    <property type="component" value="Unassembled WGS sequence"/>
</dbReference>
<dbReference type="RefSeq" id="WP_089226069.1">
    <property type="nucleotide sequence ID" value="NZ_FZOF01000013.1"/>
</dbReference>
<gene>
    <name evidence="1" type="ORF">SAMN05216252_113118</name>
</gene>
<dbReference type="AlphaFoldDB" id="A0A239JMI8"/>
<dbReference type="EMBL" id="FZOF01000013">
    <property type="protein sequence ID" value="SNT07111.1"/>
    <property type="molecule type" value="Genomic_DNA"/>
</dbReference>
<protein>
    <submittedName>
        <fullName evidence="1">Uncharacterized protein</fullName>
    </submittedName>
</protein>
<accession>A0A239JMI8</accession>
<keyword evidence="2" id="KW-1185">Reference proteome</keyword>
<sequence length="161" mass="17060">MPEQLFDRTSRGCTVEDLDARLRTALLAVAETELLGDAASAAVACVETRSVPRRRPGVFARLLGGAPQPETLTAAVLLPRHLLVSVTDMRTGKTTAHSGRLADMTVTEVDPRLAVDTGVSVFTRWSNRSEAESMHVALGGDPAGVSFKDALRHAVQAAQSG</sequence>
<name>A0A239JMI8_9ACTN</name>